<reference evidence="2 3" key="1">
    <citation type="submission" date="2024-09" db="EMBL/GenBank/DDBJ databases">
        <authorList>
            <person name="Sun Q."/>
            <person name="Mori K."/>
        </authorList>
    </citation>
    <scope>NUCLEOTIDE SEQUENCE [LARGE SCALE GENOMIC DNA]</scope>
    <source>
        <strain evidence="2 3">CICC 11035S</strain>
    </source>
</reference>
<dbReference type="Pfam" id="PF07238">
    <property type="entry name" value="PilZ"/>
    <property type="match status" value="1"/>
</dbReference>
<dbReference type="InterPro" id="IPR009875">
    <property type="entry name" value="PilZ_domain"/>
</dbReference>
<organism evidence="2 3">
    <name type="scientific">Novosphingobium clariflavum</name>
    <dbReference type="NCBI Taxonomy" id="2029884"/>
    <lineage>
        <taxon>Bacteria</taxon>
        <taxon>Pseudomonadati</taxon>
        <taxon>Pseudomonadota</taxon>
        <taxon>Alphaproteobacteria</taxon>
        <taxon>Sphingomonadales</taxon>
        <taxon>Sphingomonadaceae</taxon>
        <taxon>Novosphingobium</taxon>
    </lineage>
</organism>
<evidence type="ECO:0000313" key="2">
    <source>
        <dbReference type="EMBL" id="MFC0685188.1"/>
    </source>
</evidence>
<evidence type="ECO:0000259" key="1">
    <source>
        <dbReference type="Pfam" id="PF07238"/>
    </source>
</evidence>
<sequence length="123" mass="13350">MDSRAWDRQIVEKQVDCRLGETTGRVFLYNLSVGGGMIDVGSMRMAVGDSIEIGLGGIQRAAGEVVWAHDGCAGVRFATALHEAVVRHLGFNPPTIGFEEQAPRDRFGRILPPINAGERPALY</sequence>
<dbReference type="SUPFAM" id="SSF141371">
    <property type="entry name" value="PilZ domain-like"/>
    <property type="match status" value="1"/>
</dbReference>
<accession>A0ABV6S7I3</accession>
<protein>
    <submittedName>
        <fullName evidence="2">PilZ domain-containing protein</fullName>
    </submittedName>
</protein>
<evidence type="ECO:0000313" key="3">
    <source>
        <dbReference type="Proteomes" id="UP001589858"/>
    </source>
</evidence>
<gene>
    <name evidence="2" type="ORF">ACFFF8_11320</name>
</gene>
<dbReference type="EMBL" id="JBHLTM010000041">
    <property type="protein sequence ID" value="MFC0685188.1"/>
    <property type="molecule type" value="Genomic_DNA"/>
</dbReference>
<proteinExistence type="predicted"/>
<name>A0ABV6S7I3_9SPHN</name>
<feature type="domain" description="PilZ" evidence="1">
    <location>
        <begin position="4"/>
        <end position="89"/>
    </location>
</feature>
<dbReference type="RefSeq" id="WP_267223711.1">
    <property type="nucleotide sequence ID" value="NZ_JAPCWC010000027.1"/>
</dbReference>
<comment type="caution">
    <text evidence="2">The sequence shown here is derived from an EMBL/GenBank/DDBJ whole genome shotgun (WGS) entry which is preliminary data.</text>
</comment>
<keyword evidence="3" id="KW-1185">Reference proteome</keyword>
<dbReference type="Proteomes" id="UP001589858">
    <property type="component" value="Unassembled WGS sequence"/>
</dbReference>